<accession>A0A9N9C8L7</accession>
<name>A0A9N9C8L7_9GLOM</name>
<feature type="region of interest" description="Disordered" evidence="1">
    <location>
        <begin position="1"/>
        <end position="24"/>
    </location>
</feature>
<keyword evidence="3" id="KW-1185">Reference proteome</keyword>
<evidence type="ECO:0000256" key="1">
    <source>
        <dbReference type="SAM" id="MobiDB-lite"/>
    </source>
</evidence>
<gene>
    <name evidence="2" type="ORF">DERYTH_LOCUS7214</name>
</gene>
<dbReference type="AlphaFoldDB" id="A0A9N9C8L7"/>
<reference evidence="2" key="1">
    <citation type="submission" date="2021-06" db="EMBL/GenBank/DDBJ databases">
        <authorList>
            <person name="Kallberg Y."/>
            <person name="Tangrot J."/>
            <person name="Rosling A."/>
        </authorList>
    </citation>
    <scope>NUCLEOTIDE SEQUENCE</scope>
    <source>
        <strain evidence="2">MA453B</strain>
    </source>
</reference>
<evidence type="ECO:0000313" key="2">
    <source>
        <dbReference type="EMBL" id="CAG8592097.1"/>
    </source>
</evidence>
<evidence type="ECO:0000313" key="3">
    <source>
        <dbReference type="Proteomes" id="UP000789405"/>
    </source>
</evidence>
<protein>
    <submittedName>
        <fullName evidence="2">1672_t:CDS:1</fullName>
    </submittedName>
</protein>
<dbReference type="EMBL" id="CAJVPY010003446">
    <property type="protein sequence ID" value="CAG8592097.1"/>
    <property type="molecule type" value="Genomic_DNA"/>
</dbReference>
<comment type="caution">
    <text evidence="2">The sequence shown here is derived from an EMBL/GenBank/DDBJ whole genome shotgun (WGS) entry which is preliminary data.</text>
</comment>
<organism evidence="2 3">
    <name type="scientific">Dentiscutata erythropus</name>
    <dbReference type="NCBI Taxonomy" id="1348616"/>
    <lineage>
        <taxon>Eukaryota</taxon>
        <taxon>Fungi</taxon>
        <taxon>Fungi incertae sedis</taxon>
        <taxon>Mucoromycota</taxon>
        <taxon>Glomeromycotina</taxon>
        <taxon>Glomeromycetes</taxon>
        <taxon>Diversisporales</taxon>
        <taxon>Gigasporaceae</taxon>
        <taxon>Dentiscutata</taxon>
    </lineage>
</organism>
<proteinExistence type="predicted"/>
<dbReference type="Proteomes" id="UP000789405">
    <property type="component" value="Unassembled WGS sequence"/>
</dbReference>
<sequence>MLKDIKEGKRRTRADECPEGEKKENAISTNIQSIKEQIPPLAIFCNETNEANEATETDKTNEATKANKANEANEITIEHTQQGWEDMKTFES</sequence>